<reference evidence="2 3" key="1">
    <citation type="submission" date="2013-08" db="EMBL/GenBank/DDBJ databases">
        <authorList>
            <person name="Weinstock G."/>
            <person name="Sodergren E."/>
            <person name="Wylie T."/>
            <person name="Fulton L."/>
            <person name="Fulton R."/>
            <person name="Fronick C."/>
            <person name="O'Laughlin M."/>
            <person name="Godfrey J."/>
            <person name="Miner T."/>
            <person name="Herter B."/>
            <person name="Appelbaum E."/>
            <person name="Cordes M."/>
            <person name="Lek S."/>
            <person name="Wollam A."/>
            <person name="Pepin K.H."/>
            <person name="Palsikar V.B."/>
            <person name="Mitreva M."/>
            <person name="Wilson R.K."/>
        </authorList>
    </citation>
    <scope>NUCLEOTIDE SEQUENCE [LARGE SCALE GENOMIC DNA]</scope>
    <source>
        <strain evidence="2 3">ATCC 14665</strain>
    </source>
</reference>
<keyword evidence="1" id="KW-0472">Membrane</keyword>
<name>U2RMY3_LEIAQ</name>
<dbReference type="HOGENOM" id="CLU_2928053_0_0_11"/>
<comment type="caution">
    <text evidence="2">The sequence shown here is derived from an EMBL/GenBank/DDBJ whole genome shotgun (WGS) entry which is preliminary data.</text>
</comment>
<feature type="non-terminal residue" evidence="2">
    <location>
        <position position="61"/>
    </location>
</feature>
<gene>
    <name evidence="2" type="ORF">N136_03454</name>
</gene>
<dbReference type="EMBL" id="AWVQ01000494">
    <property type="protein sequence ID" value="ERK70211.1"/>
    <property type="molecule type" value="Genomic_DNA"/>
</dbReference>
<proteinExistence type="predicted"/>
<keyword evidence="1" id="KW-1133">Transmembrane helix</keyword>
<sequence>MRCGSACGPLLPVGTRLLLLLLLLLVGAGSVLFRVVGRVRCRQQREGRRLVLDEAGHRPEL</sequence>
<evidence type="ECO:0000313" key="3">
    <source>
        <dbReference type="Proteomes" id="UP000016605"/>
    </source>
</evidence>
<keyword evidence="1" id="KW-0812">Transmembrane</keyword>
<dbReference type="AlphaFoldDB" id="U2RMY3"/>
<evidence type="ECO:0000256" key="1">
    <source>
        <dbReference type="SAM" id="Phobius"/>
    </source>
</evidence>
<feature type="transmembrane region" description="Helical" evidence="1">
    <location>
        <begin position="17"/>
        <end position="36"/>
    </location>
</feature>
<accession>U2RMY3</accession>
<protein>
    <submittedName>
        <fullName evidence="2">Uncharacterized protein</fullName>
    </submittedName>
</protein>
<dbReference type="Proteomes" id="UP000016605">
    <property type="component" value="Unassembled WGS sequence"/>
</dbReference>
<evidence type="ECO:0000313" key="2">
    <source>
        <dbReference type="EMBL" id="ERK70211.1"/>
    </source>
</evidence>
<organism evidence="2 3">
    <name type="scientific">Leifsonia aquatica ATCC 14665</name>
    <dbReference type="NCBI Taxonomy" id="1358026"/>
    <lineage>
        <taxon>Bacteria</taxon>
        <taxon>Bacillati</taxon>
        <taxon>Actinomycetota</taxon>
        <taxon>Actinomycetes</taxon>
        <taxon>Micrococcales</taxon>
        <taxon>Microbacteriaceae</taxon>
        <taxon>Leifsonia</taxon>
    </lineage>
</organism>